<reference evidence="2 3" key="1">
    <citation type="submission" date="2021-01" db="EMBL/GenBank/DDBJ databases">
        <title>WGS of actinomycetes isolated from Thailand.</title>
        <authorList>
            <person name="Thawai C."/>
        </authorList>
    </citation>
    <scope>NUCLEOTIDE SEQUENCE [LARGE SCALE GENOMIC DNA]</scope>
    <source>
        <strain evidence="2 3">CA1R205</strain>
    </source>
</reference>
<feature type="region of interest" description="Disordered" evidence="1">
    <location>
        <begin position="1"/>
        <end position="23"/>
    </location>
</feature>
<dbReference type="InterPro" id="IPR029039">
    <property type="entry name" value="Flavoprotein-like_sf"/>
</dbReference>
<evidence type="ECO:0000256" key="1">
    <source>
        <dbReference type="SAM" id="MobiDB-lite"/>
    </source>
</evidence>
<evidence type="ECO:0000313" key="2">
    <source>
        <dbReference type="EMBL" id="MBL1099701.1"/>
    </source>
</evidence>
<proteinExistence type="predicted"/>
<comment type="caution">
    <text evidence="2">The sequence shown here is derived from an EMBL/GenBank/DDBJ whole genome shotgun (WGS) entry which is preliminary data.</text>
</comment>
<protein>
    <submittedName>
        <fullName evidence="2">Uncharacterized protein</fullName>
    </submittedName>
</protein>
<name>A0ABS1NIU8_9ACTN</name>
<dbReference type="RefSeq" id="WP_201877219.1">
    <property type="nucleotide sequence ID" value="NZ_JAERRF010000015.1"/>
</dbReference>
<keyword evidence="3" id="KW-1185">Reference proteome</keyword>
<accession>A0ABS1NIU8</accession>
<gene>
    <name evidence="2" type="ORF">JK363_24135</name>
</gene>
<dbReference type="EMBL" id="JAERRF010000015">
    <property type="protein sequence ID" value="MBL1099701.1"/>
    <property type="molecule type" value="Genomic_DNA"/>
</dbReference>
<dbReference type="Gene3D" id="3.40.50.360">
    <property type="match status" value="1"/>
</dbReference>
<dbReference type="SUPFAM" id="SSF52218">
    <property type="entry name" value="Flavoproteins"/>
    <property type="match status" value="1"/>
</dbReference>
<evidence type="ECO:0000313" key="3">
    <source>
        <dbReference type="Proteomes" id="UP000634229"/>
    </source>
</evidence>
<dbReference type="Proteomes" id="UP000634229">
    <property type="component" value="Unassembled WGS sequence"/>
</dbReference>
<sequence length="90" mass="9041">MSSGPAPSKASSASCSVSATSTGPAAYQHIPTFIDERLTAAGATPLLGRGAADASGNFARAADQWTGDLWAALLARYGAPEGAPRPGPRR</sequence>
<organism evidence="2 3">
    <name type="scientific">Streptomyces coffeae</name>
    <dbReference type="NCBI Taxonomy" id="621382"/>
    <lineage>
        <taxon>Bacteria</taxon>
        <taxon>Bacillati</taxon>
        <taxon>Actinomycetota</taxon>
        <taxon>Actinomycetes</taxon>
        <taxon>Kitasatosporales</taxon>
        <taxon>Streptomycetaceae</taxon>
        <taxon>Streptomyces</taxon>
    </lineage>
</organism>